<gene>
    <name evidence="2" type="ORF">BN2476_10061</name>
</gene>
<feature type="compositionally biased region" description="Basic and acidic residues" evidence="1">
    <location>
        <begin position="137"/>
        <end position="151"/>
    </location>
</feature>
<evidence type="ECO:0000313" key="2">
    <source>
        <dbReference type="EMBL" id="SIT35029.1"/>
    </source>
</evidence>
<dbReference type="EMBL" id="CYGY02000001">
    <property type="protein sequence ID" value="SIT35029.1"/>
    <property type="molecule type" value="Genomic_DNA"/>
</dbReference>
<dbReference type="AlphaFoldDB" id="A0A1N7RIU0"/>
<evidence type="ECO:0000313" key="3">
    <source>
        <dbReference type="Proteomes" id="UP000195569"/>
    </source>
</evidence>
<feature type="region of interest" description="Disordered" evidence="1">
    <location>
        <begin position="94"/>
        <end position="151"/>
    </location>
</feature>
<proteinExistence type="predicted"/>
<keyword evidence="3" id="KW-1185">Reference proteome</keyword>
<reference evidence="2" key="1">
    <citation type="submission" date="2016-12" db="EMBL/GenBank/DDBJ databases">
        <authorList>
            <person name="Moulin L."/>
        </authorList>
    </citation>
    <scope>NUCLEOTIDE SEQUENCE [LARGE SCALE GENOMIC DNA]</scope>
    <source>
        <strain evidence="2">STM 7183</strain>
    </source>
</reference>
<name>A0A1N7RIU0_9BURK</name>
<accession>A0A1N7RIU0</accession>
<comment type="caution">
    <text evidence="2">The sequence shown here is derived from an EMBL/GenBank/DDBJ whole genome shotgun (WGS) entry which is preliminary data.</text>
</comment>
<sequence length="151" mass="16986">MMVNMNRALLSFAQFTFRALLGATCLPRQASEGRCNNMDPMRDRAGALNQTRISFDCVLKALAATMRQPGEDYEEVHSAGGDWRARGMHRGIERGQEAEWLPLGHESRTHQPGIVEQHPQRGAQAREGLLPQPGQADAHRRDPYERRAQRG</sequence>
<protein>
    <submittedName>
        <fullName evidence="2">Uncharacterized protein</fullName>
    </submittedName>
</protein>
<organism evidence="2 3">
    <name type="scientific">Paraburkholderia piptadeniae</name>
    <dbReference type="NCBI Taxonomy" id="1701573"/>
    <lineage>
        <taxon>Bacteria</taxon>
        <taxon>Pseudomonadati</taxon>
        <taxon>Pseudomonadota</taxon>
        <taxon>Betaproteobacteria</taxon>
        <taxon>Burkholderiales</taxon>
        <taxon>Burkholderiaceae</taxon>
        <taxon>Paraburkholderia</taxon>
    </lineage>
</organism>
<evidence type="ECO:0000256" key="1">
    <source>
        <dbReference type="SAM" id="MobiDB-lite"/>
    </source>
</evidence>
<dbReference type="Proteomes" id="UP000195569">
    <property type="component" value="Unassembled WGS sequence"/>
</dbReference>